<protein>
    <recommendedName>
        <fullName evidence="11">Dihydroorotate dehydrogenase B (NAD(+)), electron transfer subunit</fullName>
    </recommendedName>
    <alternativeName>
        <fullName evidence="11">Dihydroorotate oxidase B, electron transfer subunit</fullName>
    </alternativeName>
</protein>
<comment type="similarity">
    <text evidence="1 11">Belongs to the PyrK family.</text>
</comment>
<dbReference type="InterPro" id="IPR037117">
    <property type="entry name" value="Dihydroorotate_DH_ele_sf"/>
</dbReference>
<evidence type="ECO:0000256" key="11">
    <source>
        <dbReference type="HAMAP-Rule" id="MF_01211"/>
    </source>
</evidence>
<dbReference type="PIRSF" id="PIRSF006816">
    <property type="entry name" value="Cyc3_hyd_g"/>
    <property type="match status" value="1"/>
</dbReference>
<comment type="pathway">
    <text evidence="11">Pyrimidine metabolism; UMP biosynthesis via de novo pathway; orotate from (S)-dihydroorotate (NAD(+) route): step 1/1.</text>
</comment>
<dbReference type="PANTHER" id="PTHR43513">
    <property type="entry name" value="DIHYDROOROTATE DEHYDROGENASE B (NAD(+)), ELECTRON TRANSFER SUBUNIT"/>
    <property type="match status" value="1"/>
</dbReference>
<dbReference type="SUPFAM" id="SSF63380">
    <property type="entry name" value="Riboflavin synthase domain-like"/>
    <property type="match status" value="1"/>
</dbReference>
<dbReference type="RefSeq" id="WP_005806253.1">
    <property type="nucleotide sequence ID" value="NZ_CABJEQ010000010.1"/>
</dbReference>
<dbReference type="GO" id="GO:0046872">
    <property type="term" value="F:metal ion binding"/>
    <property type="evidence" value="ECO:0007669"/>
    <property type="project" value="UniProtKB-KW"/>
</dbReference>
<dbReference type="InterPro" id="IPR039261">
    <property type="entry name" value="FNR_nucleotide-bd"/>
</dbReference>
<dbReference type="EMBL" id="CP036546">
    <property type="protein sequence ID" value="QCQ46327.1"/>
    <property type="molecule type" value="Genomic_DNA"/>
</dbReference>
<dbReference type="PATRIC" id="fig|817.51.peg.4489"/>
<dbReference type="PANTHER" id="PTHR43513:SF3">
    <property type="entry name" value="DIHYDROOROTATE DEHYDROGENASE B (NAD(+)), ELECTRON TRANSFER SUBUNIT-RELATED"/>
    <property type="match status" value="1"/>
</dbReference>
<keyword evidence="2 11" id="KW-0813">Transport</keyword>
<feature type="binding site" evidence="11 12">
    <location>
        <begin position="54"/>
        <end position="57"/>
    </location>
    <ligand>
        <name>FAD</name>
        <dbReference type="ChEBI" id="CHEBI:57692"/>
    </ligand>
</feature>
<feature type="binding site" evidence="11 13">
    <location>
        <position position="228"/>
    </location>
    <ligand>
        <name>[2Fe-2S] cluster</name>
        <dbReference type="ChEBI" id="CHEBI:190135"/>
    </ligand>
</feature>
<evidence type="ECO:0000256" key="3">
    <source>
        <dbReference type="ARBA" id="ARBA00022630"/>
    </source>
</evidence>
<evidence type="ECO:0000256" key="8">
    <source>
        <dbReference type="ARBA" id="ARBA00022982"/>
    </source>
</evidence>
<dbReference type="PROSITE" id="PS51384">
    <property type="entry name" value="FAD_FR"/>
    <property type="match status" value="1"/>
</dbReference>
<keyword evidence="5 11" id="KW-0479">Metal-binding</keyword>
<evidence type="ECO:0000313" key="15">
    <source>
        <dbReference type="EMBL" id="KFX76464.1"/>
    </source>
</evidence>
<feature type="binding site" evidence="11 13">
    <location>
        <position position="231"/>
    </location>
    <ligand>
        <name>[2Fe-2S] cluster</name>
        <dbReference type="ChEBI" id="CHEBI:190135"/>
    </ligand>
</feature>
<evidence type="ECO:0000256" key="6">
    <source>
        <dbReference type="ARBA" id="ARBA00022827"/>
    </source>
</evidence>
<dbReference type="Pfam" id="PF10418">
    <property type="entry name" value="DHODB_Fe-S_bind"/>
    <property type="match status" value="1"/>
</dbReference>
<keyword evidence="6 11" id="KW-0274">FAD</keyword>
<reference evidence="18 20" key="4">
    <citation type="submission" date="2019-03" db="EMBL/GenBank/DDBJ databases">
        <title>Complete genome assembly of MDR B. fragilis.</title>
        <authorList>
            <person name="Sydenham T.V."/>
            <person name="Hasman H."/>
            <person name="Justesen U.S."/>
        </authorList>
    </citation>
    <scope>NUCLEOTIDE SEQUENCE [LARGE SCALE GENOMIC DNA]</scope>
    <source>
        <strain evidence="18 20">DCMSKEJBY0001B</strain>
    </source>
</reference>
<dbReference type="Gene3D" id="3.40.50.80">
    <property type="entry name" value="Nucleotide-binding domain of ferredoxin-NADP reductase (FNR) module"/>
    <property type="match status" value="1"/>
</dbReference>
<dbReference type="EMBL" id="JMZZ02000033">
    <property type="protein sequence ID" value="KFX76464.1"/>
    <property type="molecule type" value="Genomic_DNA"/>
</dbReference>
<accession>A0A081UE26</accession>
<keyword evidence="9 11" id="KW-0408">Iron</keyword>
<reference evidence="16" key="5">
    <citation type="submission" date="2022-12" db="EMBL/GenBank/DDBJ databases">
        <title>Development of a Multilocus Sequence Typing Scheme for Bacteroides fragilis Based on Whole Genome Sequencing Data and Clinical Application.</title>
        <authorList>
            <person name="Nielsen F.D."/>
            <person name="Justesen U.S."/>
        </authorList>
    </citation>
    <scope>NUCLEOTIDE SEQUENCE</scope>
    <source>
        <strain evidence="17">BF_AM_ODE_DK_2015_4</strain>
        <strain evidence="16">BF_BC_ODE_DK_2015_2</strain>
    </source>
</reference>
<evidence type="ECO:0000313" key="20">
    <source>
        <dbReference type="Proteomes" id="UP000036847"/>
    </source>
</evidence>
<dbReference type="Pfam" id="PF00175">
    <property type="entry name" value="NAD_binding_1"/>
    <property type="match status" value="1"/>
</dbReference>
<evidence type="ECO:0000256" key="9">
    <source>
        <dbReference type="ARBA" id="ARBA00023004"/>
    </source>
</evidence>
<name>A0A081UE26_BACFG</name>
<comment type="cofactor">
    <cofactor evidence="13">
        <name>[2Fe-2S] cluster</name>
        <dbReference type="ChEBI" id="CHEBI:190135"/>
    </cofactor>
    <text evidence="13">Binds 1 [2Fe-2S] cluster per subunit.</text>
</comment>
<evidence type="ECO:0000256" key="10">
    <source>
        <dbReference type="ARBA" id="ARBA00023014"/>
    </source>
</evidence>
<evidence type="ECO:0000313" key="16">
    <source>
        <dbReference type="EMBL" id="MCZ2656370.1"/>
    </source>
</evidence>
<dbReference type="HAMAP" id="MF_01211">
    <property type="entry name" value="DHODB_Fe_S_bind"/>
    <property type="match status" value="1"/>
</dbReference>
<evidence type="ECO:0000256" key="4">
    <source>
        <dbReference type="ARBA" id="ARBA00022714"/>
    </source>
</evidence>
<dbReference type="GO" id="GO:0050660">
    <property type="term" value="F:flavin adenine dinucleotide binding"/>
    <property type="evidence" value="ECO:0007669"/>
    <property type="project" value="InterPro"/>
</dbReference>
<evidence type="ECO:0000313" key="19">
    <source>
        <dbReference type="EMBL" id="RHH15255.1"/>
    </source>
</evidence>
<keyword evidence="3 11" id="KW-0285">Flavoprotein</keyword>
<evidence type="ECO:0000313" key="21">
    <source>
        <dbReference type="Proteomes" id="UP000266644"/>
    </source>
</evidence>
<dbReference type="CDD" id="cd06218">
    <property type="entry name" value="DHOD_e_trans"/>
    <property type="match status" value="1"/>
</dbReference>
<gene>
    <name evidence="11" type="primary">pyrK</name>
    <name evidence="19" type="ORF">DW228_04195</name>
    <name evidence="18" type="ORF">EC80_016465</name>
    <name evidence="15" type="ORF">EE52_0201030</name>
    <name evidence="16" type="ORF">O1422_19680</name>
    <name evidence="17" type="ORF">O1433_01495</name>
</gene>
<keyword evidence="8 11" id="KW-0249">Electron transport</keyword>
<evidence type="ECO:0000256" key="5">
    <source>
        <dbReference type="ARBA" id="ARBA00022723"/>
    </source>
</evidence>
<dbReference type="InterPro" id="IPR017938">
    <property type="entry name" value="Riboflavin_synthase-like_b-brl"/>
</dbReference>
<reference evidence="19 21" key="3">
    <citation type="submission" date="2018-08" db="EMBL/GenBank/DDBJ databases">
        <title>A genome reference for cultivated species of the human gut microbiota.</title>
        <authorList>
            <person name="Zou Y."/>
            <person name="Xue W."/>
            <person name="Luo G."/>
        </authorList>
    </citation>
    <scope>NUCLEOTIDE SEQUENCE [LARGE SCALE GENOMIC DNA]</scope>
    <source>
        <strain evidence="19 21">AM18-6</strain>
    </source>
</reference>
<reference evidence="15" key="2">
    <citation type="submission" date="2014-07" db="EMBL/GenBank/DDBJ databases">
        <title>Genetics and epidemiology of antimicrobial resistance in B. fragilis group.</title>
        <authorList>
            <person name="Sydenham T.V."/>
            <person name="Hasman H."/>
            <person name="Kemp M."/>
            <person name="Justesen U.S."/>
        </authorList>
    </citation>
    <scope>NUCLEOTIDE SEQUENCE [LARGE SCALE GENOMIC DNA]</scope>
    <source>
        <strain evidence="15">DCMOUH0018B</strain>
    </source>
</reference>
<feature type="binding site" evidence="11 12">
    <location>
        <begin position="78"/>
        <end position="79"/>
    </location>
    <ligand>
        <name>FAD</name>
        <dbReference type="ChEBI" id="CHEBI:57692"/>
    </ligand>
</feature>
<evidence type="ECO:0000313" key="17">
    <source>
        <dbReference type="EMBL" id="MCZ2686178.1"/>
    </source>
</evidence>
<dbReference type="Proteomes" id="UP001075704">
    <property type="component" value="Unassembled WGS sequence"/>
</dbReference>
<dbReference type="InterPro" id="IPR001433">
    <property type="entry name" value="OxRdtase_FAD/NAD-bd"/>
</dbReference>
<feature type="binding site" evidence="11 13">
    <location>
        <position position="223"/>
    </location>
    <ligand>
        <name>[2Fe-2S] cluster</name>
        <dbReference type="ChEBI" id="CHEBI:190135"/>
    </ligand>
</feature>
<evidence type="ECO:0000256" key="1">
    <source>
        <dbReference type="ARBA" id="ARBA00006422"/>
    </source>
</evidence>
<proteinExistence type="inferred from homology"/>
<dbReference type="GO" id="GO:0051537">
    <property type="term" value="F:2 iron, 2 sulfur cluster binding"/>
    <property type="evidence" value="ECO:0007669"/>
    <property type="project" value="UniProtKB-KW"/>
</dbReference>
<dbReference type="AlphaFoldDB" id="A0A081UE26"/>
<evidence type="ECO:0000259" key="14">
    <source>
        <dbReference type="PROSITE" id="PS51384"/>
    </source>
</evidence>
<dbReference type="GO" id="GO:0009055">
    <property type="term" value="F:electron transfer activity"/>
    <property type="evidence" value="ECO:0007669"/>
    <property type="project" value="UniProtKB-UniRule"/>
</dbReference>
<feature type="binding site" evidence="12">
    <location>
        <begin position="71"/>
        <end position="73"/>
    </location>
    <ligand>
        <name>FAD</name>
        <dbReference type="ChEBI" id="CHEBI:57692"/>
    </ligand>
</feature>
<dbReference type="InterPro" id="IPR050353">
    <property type="entry name" value="PyrK_electron_transfer"/>
</dbReference>
<dbReference type="SUPFAM" id="SSF52343">
    <property type="entry name" value="Ferredoxin reductase-like, C-terminal NADP-linked domain"/>
    <property type="match status" value="1"/>
</dbReference>
<evidence type="ECO:0000313" key="18">
    <source>
        <dbReference type="EMBL" id="QCQ46327.1"/>
    </source>
</evidence>
<evidence type="ECO:0000256" key="13">
    <source>
        <dbReference type="PIRSR" id="PIRSR006816-2"/>
    </source>
</evidence>
<keyword evidence="4 11" id="KW-0001">2Fe-2S</keyword>
<feature type="binding site" evidence="11 13">
    <location>
        <position position="243"/>
    </location>
    <ligand>
        <name>[2Fe-2S] cluster</name>
        <dbReference type="ChEBI" id="CHEBI:190135"/>
    </ligand>
</feature>
<dbReference type="Gene3D" id="2.40.30.10">
    <property type="entry name" value="Translation factors"/>
    <property type="match status" value="1"/>
</dbReference>
<reference evidence="15" key="1">
    <citation type="book" date="2014" name="THE 24TH EUROPEAN CONGRESS OF CLINICAL MICROBIOLOGY AND INFECTIOUS DISEASES" publisher="ECCMID 2014" city="Barcelona, Spain">
        <title>Identification of resistance genes in three multidrug-resistant Bacteroides fragilis isolates by whole genome sequencing.</title>
        <editorList>
            <person name="Unknown"/>
            <person name="A."/>
        </editorList>
        <authorList>
            <person name="Sydenham T.V."/>
            <person name="Hasman H."/>
            <person name="Wang M."/>
            <person name="Soki J."/>
            <person name="Nagy E."/>
            <person name="Justesen U.S."/>
        </authorList>
    </citation>
    <scope>NUCLEOTIDE SEQUENCE</scope>
    <source>
        <strain evidence="15">DCMOUH0018B</strain>
        <strain evidence="18">DCMSKEJBY0001B</strain>
    </source>
</reference>
<dbReference type="GO" id="GO:0044205">
    <property type="term" value="P:'de novo' UMP biosynthetic process"/>
    <property type="evidence" value="ECO:0007669"/>
    <property type="project" value="UniProtKB-UniRule"/>
</dbReference>
<evidence type="ECO:0000256" key="12">
    <source>
        <dbReference type="PIRSR" id="PIRSR006816-1"/>
    </source>
</evidence>
<dbReference type="InterPro" id="IPR017927">
    <property type="entry name" value="FAD-bd_FR_type"/>
</dbReference>
<feature type="domain" description="FAD-binding FR-type" evidence="14">
    <location>
        <begin position="3"/>
        <end position="103"/>
    </location>
</feature>
<comment type="caution">
    <text evidence="11">Lacks conserved residue(s) required for the propagation of feature annotation.</text>
</comment>
<dbReference type="OrthoDB" id="9789468at2"/>
<dbReference type="Proteomes" id="UP000266644">
    <property type="component" value="Unassembled WGS sequence"/>
</dbReference>
<dbReference type="Proteomes" id="UP001079672">
    <property type="component" value="Unassembled WGS sequence"/>
</dbReference>
<dbReference type="GeneID" id="99671852"/>
<comment type="subunit">
    <text evidence="11">Heterotetramer of 2 PyrK and 2 PyrD type B subunits.</text>
</comment>
<comment type="function">
    <text evidence="11">Responsible for channeling the electrons from the oxidation of dihydroorotate from the FMN redox center in the PyrD type B subunit to the ultimate electron acceptor NAD(+).</text>
</comment>
<dbReference type="InterPro" id="IPR019480">
    <property type="entry name" value="Dihydroorotate_DH_Fe-S-bd"/>
</dbReference>
<comment type="cofactor">
    <cofactor evidence="11">
        <name>[2Fe-2S] cluster</name>
        <dbReference type="ChEBI" id="CHEBI:190135"/>
    </cofactor>
    <text evidence="11">Binds 1 [2Fe-2S] cluster per subunit.</text>
</comment>
<dbReference type="EMBL" id="QRJE01000005">
    <property type="protein sequence ID" value="RHH15255.1"/>
    <property type="molecule type" value="Genomic_DNA"/>
</dbReference>
<dbReference type="EMBL" id="JAPUAC010000021">
    <property type="protein sequence ID" value="MCZ2656370.1"/>
    <property type="molecule type" value="Genomic_DNA"/>
</dbReference>
<dbReference type="EMBL" id="JAPTZU010000001">
    <property type="protein sequence ID" value="MCZ2686178.1"/>
    <property type="molecule type" value="Genomic_DNA"/>
</dbReference>
<dbReference type="Proteomes" id="UP000036847">
    <property type="component" value="Chromosome"/>
</dbReference>
<dbReference type="UniPathway" id="UPA00070">
    <property type="reaction ID" value="UER00945"/>
</dbReference>
<organism evidence="19 21">
    <name type="scientific">Bacteroides fragilis</name>
    <dbReference type="NCBI Taxonomy" id="817"/>
    <lineage>
        <taxon>Bacteria</taxon>
        <taxon>Pseudomonadati</taxon>
        <taxon>Bacteroidota</taxon>
        <taxon>Bacteroidia</taxon>
        <taxon>Bacteroidales</taxon>
        <taxon>Bacteroidaceae</taxon>
        <taxon>Bacteroides</taxon>
    </lineage>
</organism>
<dbReference type="InterPro" id="IPR023455">
    <property type="entry name" value="Dihydroorotate_DHASE_ETsu"/>
</dbReference>
<dbReference type="GO" id="GO:0016491">
    <property type="term" value="F:oxidoreductase activity"/>
    <property type="evidence" value="ECO:0007669"/>
    <property type="project" value="InterPro"/>
</dbReference>
<keyword evidence="7 11" id="KW-0665">Pyrimidine biosynthesis</keyword>
<dbReference type="InterPro" id="IPR012165">
    <property type="entry name" value="Cyt_c3_hydrogenase_gsu"/>
</dbReference>
<keyword evidence="10 11" id="KW-0411">Iron-sulfur</keyword>
<sequence>MKKFILDLTVTENLRLHSNYVLLKLTSQSVLPDMLPGQFAEIRVDGSPTTFLRRPISINYVDRQRNEVWFLIQLIGDGTKRLAQAAQGDIINVVLPLGSSFTMPKTPSDKLLLVGGGVGTAPMLYLGEQLFKSGSKPTFLLGARSDKDLLQLEEFTAYGEVYTTTEDGSYGEKGYVTQHSILNKINFEQIYTCGPKPMMMAVAKYAKANHINCEVSLENTMACGIGACLCCVENTTEGHLCVCKEGPVFNINKLLWQI</sequence>
<evidence type="ECO:0000256" key="2">
    <source>
        <dbReference type="ARBA" id="ARBA00022448"/>
    </source>
</evidence>
<dbReference type="Gene3D" id="2.10.240.10">
    <property type="entry name" value="Dihydroorotate dehydrogenase, electron transfer subunit"/>
    <property type="match status" value="1"/>
</dbReference>
<evidence type="ECO:0000256" key="7">
    <source>
        <dbReference type="ARBA" id="ARBA00022975"/>
    </source>
</evidence>
<comment type="cofactor">
    <cofactor evidence="11 12">
        <name>FAD</name>
        <dbReference type="ChEBI" id="CHEBI:57692"/>
    </cofactor>
    <text evidence="11 12">Binds 1 FAD per subunit.</text>
</comment>